<keyword evidence="3" id="KW-1185">Reference proteome</keyword>
<accession>A0ABV3LT35</accession>
<organism evidence="2 3">
    <name type="scientific">Streptomyces huasconensis</name>
    <dbReference type="NCBI Taxonomy" id="1854574"/>
    <lineage>
        <taxon>Bacteria</taxon>
        <taxon>Bacillati</taxon>
        <taxon>Actinomycetota</taxon>
        <taxon>Actinomycetes</taxon>
        <taxon>Kitasatosporales</taxon>
        <taxon>Streptomycetaceae</taxon>
        <taxon>Streptomyces</taxon>
    </lineage>
</organism>
<comment type="caution">
    <text evidence="2">The sequence shown here is derived from an EMBL/GenBank/DDBJ whole genome shotgun (WGS) entry which is preliminary data.</text>
</comment>
<dbReference type="InterPro" id="IPR040718">
    <property type="entry name" value="LnmK_N_HDF"/>
</dbReference>
<dbReference type="EMBL" id="JBEYRS010000004">
    <property type="protein sequence ID" value="MEW2362608.1"/>
    <property type="molecule type" value="Genomic_DNA"/>
</dbReference>
<proteinExistence type="predicted"/>
<keyword evidence="2" id="KW-0808">Transferase</keyword>
<protein>
    <submittedName>
        <fullName evidence="2">LnmK family bifunctional acyltransferase/decarboxylase</fullName>
    </submittedName>
</protein>
<dbReference type="Gene3D" id="3.10.129.10">
    <property type="entry name" value="Hotdog Thioesterase"/>
    <property type="match status" value="1"/>
</dbReference>
<feature type="domain" description="LnmK N-terminal" evidence="1">
    <location>
        <begin position="19"/>
        <end position="193"/>
    </location>
</feature>
<dbReference type="InterPro" id="IPR024091">
    <property type="entry name" value="LnmK-like_bifun_acyl/decarbox"/>
</dbReference>
<sequence length="323" mass="35190">MSGIDALNSVRMVDGSSLTRRVTVSPGMCSSGSQIFGRIGDWTWEAVSAACGMNAHAATTADGRPAYLSFYYYRVRGGKTVHPHGLTFGDELRVCSRVFQIGSQSTLTLHRLAPAGLTVPEGPLDPEEVYERPHPDCMYAENFNRWIARSTPGSNQRLSEVTPPDFAYADLPRLPNRHSPRTPVGRARAAGSFYAEPPQGFVPAGPAHTTPYTLDVVRDLNGVGLVYFASYFSIFDTVLLGLWRSQGRSDEQFLRRKVAQQKVGYFGNADPGAALTISVNRWRSETAPDLEIADMAMHDAATNRLLAVTGIELEATPVPSPNA</sequence>
<name>A0ABV3LT35_9ACTN</name>
<evidence type="ECO:0000313" key="3">
    <source>
        <dbReference type="Proteomes" id="UP001553843"/>
    </source>
</evidence>
<keyword evidence="2" id="KW-0012">Acyltransferase</keyword>
<dbReference type="RefSeq" id="WP_359777631.1">
    <property type="nucleotide sequence ID" value="NZ_JBEYRR010000004.1"/>
</dbReference>
<dbReference type="Proteomes" id="UP001553843">
    <property type="component" value="Unassembled WGS sequence"/>
</dbReference>
<dbReference type="NCBIfam" id="TIGR04098">
    <property type="entry name" value="LnmK_bifunc"/>
    <property type="match status" value="1"/>
</dbReference>
<dbReference type="Pfam" id="PF18238">
    <property type="entry name" value="LnmK_N_HDF"/>
    <property type="match status" value="1"/>
</dbReference>
<gene>
    <name evidence="2" type="ORF">AB0887_11720</name>
</gene>
<evidence type="ECO:0000259" key="1">
    <source>
        <dbReference type="Pfam" id="PF18238"/>
    </source>
</evidence>
<evidence type="ECO:0000313" key="2">
    <source>
        <dbReference type="EMBL" id="MEW2362608.1"/>
    </source>
</evidence>
<reference evidence="2 3" key="1">
    <citation type="submission" date="2024-06" db="EMBL/GenBank/DDBJ databases">
        <title>The Natural Products Discovery Center: Release of the First 8490 Sequenced Strains for Exploring Actinobacteria Biosynthetic Diversity.</title>
        <authorList>
            <person name="Kalkreuter E."/>
            <person name="Kautsar S.A."/>
            <person name="Yang D."/>
            <person name="Bader C.D."/>
            <person name="Teijaro C.N."/>
            <person name="Fluegel L."/>
            <person name="Davis C.M."/>
            <person name="Simpson J.R."/>
            <person name="Lauterbach L."/>
            <person name="Steele A.D."/>
            <person name="Gui C."/>
            <person name="Meng S."/>
            <person name="Li G."/>
            <person name="Viehrig K."/>
            <person name="Ye F."/>
            <person name="Su P."/>
            <person name="Kiefer A.F."/>
            <person name="Nichols A."/>
            <person name="Cepeda A.J."/>
            <person name="Yan W."/>
            <person name="Fan B."/>
            <person name="Jiang Y."/>
            <person name="Adhikari A."/>
            <person name="Zheng C.-J."/>
            <person name="Schuster L."/>
            <person name="Cowan T.M."/>
            <person name="Smanski M.J."/>
            <person name="Chevrette M.G."/>
            <person name="De Carvalho L.P.S."/>
            <person name="Shen B."/>
        </authorList>
    </citation>
    <scope>NUCLEOTIDE SEQUENCE [LARGE SCALE GENOMIC DNA]</scope>
    <source>
        <strain evidence="2 3">NPDC047833</strain>
    </source>
</reference>
<dbReference type="GO" id="GO:0016746">
    <property type="term" value="F:acyltransferase activity"/>
    <property type="evidence" value="ECO:0007669"/>
    <property type="project" value="UniProtKB-KW"/>
</dbReference>